<sequence length="265" mass="30022">RDPFSVRRDFEYIHRHYGGHPALHRVASIHGGALLPEAAQLLHCLDMPRRTANRIAHLLEHETPSVVYGRLTSAQKALVDAISSSDDEEDHYEGAQPGRARARRGWVTTLDRVWVRVHALAWVIACVVMIYYTNFFRIVWEHPRANHGCLLIAFGLLGCNMLLLFYLGVYLESIKKINMSWDEYMPALIPVMAGIGLLTFAMFLVALLPVFGWWTILVQFTFFMAFVSVGNLLPGGVIGSILTFIIFIAAFFTSNYIPHEGYAHY</sequence>
<reference evidence="2 3" key="1">
    <citation type="submission" date="2020-04" db="EMBL/GenBank/DDBJ databases">
        <title>Perkinsus olseni comparative genomics.</title>
        <authorList>
            <person name="Bogema D.R."/>
        </authorList>
    </citation>
    <scope>NUCLEOTIDE SEQUENCE [LARGE SCALE GENOMIC DNA]</scope>
    <source>
        <strain evidence="2">ATCC PRA-205</strain>
    </source>
</reference>
<feature type="transmembrane region" description="Helical" evidence="1">
    <location>
        <begin position="113"/>
        <end position="132"/>
    </location>
</feature>
<evidence type="ECO:0008006" key="4">
    <source>
        <dbReference type="Google" id="ProtNLM"/>
    </source>
</evidence>
<feature type="transmembrane region" description="Helical" evidence="1">
    <location>
        <begin position="184"/>
        <end position="205"/>
    </location>
</feature>
<dbReference type="InterPro" id="IPR033579">
    <property type="entry name" value="TMEM128"/>
</dbReference>
<feature type="transmembrane region" description="Helical" evidence="1">
    <location>
        <begin position="152"/>
        <end position="172"/>
    </location>
</feature>
<feature type="transmembrane region" description="Helical" evidence="1">
    <location>
        <begin position="237"/>
        <end position="257"/>
    </location>
</feature>
<name>A0A7J6SP05_PEROL</name>
<keyword evidence="1" id="KW-1133">Transmembrane helix</keyword>
<evidence type="ECO:0000313" key="3">
    <source>
        <dbReference type="Proteomes" id="UP000574390"/>
    </source>
</evidence>
<accession>A0A7J6SP05</accession>
<proteinExistence type="predicted"/>
<dbReference type="PANTHER" id="PTHR31134:SF1">
    <property type="entry name" value="TRANSMEMBRANE PROTEIN 128"/>
    <property type="match status" value="1"/>
</dbReference>
<evidence type="ECO:0000313" key="2">
    <source>
        <dbReference type="EMBL" id="KAF4734262.1"/>
    </source>
</evidence>
<keyword evidence="1" id="KW-0472">Membrane</keyword>
<protein>
    <recommendedName>
        <fullName evidence="4">Transmembrane protein</fullName>
    </recommendedName>
</protein>
<dbReference type="EMBL" id="JABANM010013486">
    <property type="protein sequence ID" value="KAF4734262.1"/>
    <property type="molecule type" value="Genomic_DNA"/>
</dbReference>
<dbReference type="Pfam" id="PF20479">
    <property type="entry name" value="TMEM128"/>
    <property type="match status" value="1"/>
</dbReference>
<dbReference type="Proteomes" id="UP000574390">
    <property type="component" value="Unassembled WGS sequence"/>
</dbReference>
<gene>
    <name evidence="2" type="ORF">FOZ62_026262</name>
</gene>
<keyword evidence="1" id="KW-0812">Transmembrane</keyword>
<feature type="non-terminal residue" evidence="2">
    <location>
        <position position="265"/>
    </location>
</feature>
<dbReference type="AlphaFoldDB" id="A0A7J6SP05"/>
<feature type="transmembrane region" description="Helical" evidence="1">
    <location>
        <begin position="211"/>
        <end position="230"/>
    </location>
</feature>
<evidence type="ECO:0000256" key="1">
    <source>
        <dbReference type="SAM" id="Phobius"/>
    </source>
</evidence>
<dbReference type="PANTHER" id="PTHR31134">
    <property type="entry name" value="TRANSMEMBRANE PROTEIN 128"/>
    <property type="match status" value="1"/>
</dbReference>
<organism evidence="2 3">
    <name type="scientific">Perkinsus olseni</name>
    <name type="common">Perkinsus atlanticus</name>
    <dbReference type="NCBI Taxonomy" id="32597"/>
    <lineage>
        <taxon>Eukaryota</taxon>
        <taxon>Sar</taxon>
        <taxon>Alveolata</taxon>
        <taxon>Perkinsozoa</taxon>
        <taxon>Perkinsea</taxon>
        <taxon>Perkinsida</taxon>
        <taxon>Perkinsidae</taxon>
        <taxon>Perkinsus</taxon>
    </lineage>
</organism>
<comment type="caution">
    <text evidence="2">The sequence shown here is derived from an EMBL/GenBank/DDBJ whole genome shotgun (WGS) entry which is preliminary data.</text>
</comment>